<evidence type="ECO:0000256" key="2">
    <source>
        <dbReference type="ARBA" id="ARBA00022723"/>
    </source>
</evidence>
<dbReference type="OrthoDB" id="2743777at2759"/>
<feature type="site" description="Transition state stabilizer" evidence="7">
    <location>
        <position position="198"/>
    </location>
</feature>
<feature type="binding site" evidence="6">
    <location>
        <position position="283"/>
    </location>
    <ligand>
        <name>Mg(2+)</name>
        <dbReference type="ChEBI" id="CHEBI:18420"/>
        <label>1</label>
    </ligand>
</feature>
<evidence type="ECO:0000256" key="6">
    <source>
        <dbReference type="PIRSR" id="PIRSR604808-2"/>
    </source>
</evidence>
<evidence type="ECO:0000256" key="8">
    <source>
        <dbReference type="SAM" id="MobiDB-lite"/>
    </source>
</evidence>
<feature type="compositionally biased region" description="Basic and acidic residues" evidence="8">
    <location>
        <begin position="1"/>
        <end position="11"/>
    </location>
</feature>
<dbReference type="STRING" id="139420.A0A371CM39"/>
<feature type="active site" description="Proton donor/acceptor" evidence="5">
    <location>
        <position position="196"/>
    </location>
</feature>
<dbReference type="InterPro" id="IPR036691">
    <property type="entry name" value="Endo/exonu/phosph_ase_sf"/>
</dbReference>
<feature type="region of interest" description="Disordered" evidence="8">
    <location>
        <begin position="1"/>
        <end position="40"/>
    </location>
</feature>
<keyword evidence="6" id="KW-0464">Manganese</keyword>
<dbReference type="Gene3D" id="3.60.10.10">
    <property type="entry name" value="Endonuclease/exonuclease/phosphatase"/>
    <property type="match status" value="1"/>
</dbReference>
<evidence type="ECO:0000256" key="5">
    <source>
        <dbReference type="PIRSR" id="PIRSR604808-1"/>
    </source>
</evidence>
<dbReference type="GO" id="GO:0046872">
    <property type="term" value="F:metal ion binding"/>
    <property type="evidence" value="ECO:0007669"/>
    <property type="project" value="UniProtKB-KW"/>
</dbReference>
<evidence type="ECO:0000313" key="10">
    <source>
        <dbReference type="EMBL" id="RDX41343.1"/>
    </source>
</evidence>
<evidence type="ECO:0000313" key="11">
    <source>
        <dbReference type="Proteomes" id="UP000256964"/>
    </source>
</evidence>
<name>A0A371CM39_9APHY</name>
<dbReference type="InterPro" id="IPR004808">
    <property type="entry name" value="AP_endonuc_1"/>
</dbReference>
<comment type="similarity">
    <text evidence="1">Belongs to the DNA repair enzymes AP/ExoA family.</text>
</comment>
<feature type="non-terminal residue" evidence="10">
    <location>
        <position position="442"/>
    </location>
</feature>
<feature type="site" description="Important for catalytic activity" evidence="7">
    <location>
        <position position="257"/>
    </location>
</feature>
<dbReference type="GO" id="GO:0008081">
    <property type="term" value="F:phosphoric diester hydrolase activity"/>
    <property type="evidence" value="ECO:0007669"/>
    <property type="project" value="TreeGrafter"/>
</dbReference>
<dbReference type="AlphaFoldDB" id="A0A371CM39"/>
<feature type="site" description="Important for catalytic activity" evidence="7">
    <location>
        <position position="283"/>
    </location>
</feature>
<evidence type="ECO:0000256" key="1">
    <source>
        <dbReference type="ARBA" id="ARBA00007092"/>
    </source>
</evidence>
<dbReference type="GO" id="GO:0006284">
    <property type="term" value="P:base-excision repair"/>
    <property type="evidence" value="ECO:0007669"/>
    <property type="project" value="TreeGrafter"/>
</dbReference>
<feature type="binding site" evidence="6">
    <location>
        <position position="84"/>
    </location>
    <ligand>
        <name>Mg(2+)</name>
        <dbReference type="ChEBI" id="CHEBI:18420"/>
        <label>1</label>
    </ligand>
</feature>
<evidence type="ECO:0000256" key="7">
    <source>
        <dbReference type="PIRSR" id="PIRSR604808-3"/>
    </source>
</evidence>
<feature type="domain" description="Endonuclease/exonuclease/phosphatase" evidence="9">
    <location>
        <begin position="47"/>
        <end position="264"/>
    </location>
</feature>
<feature type="active site" description="Proton acceptor" evidence="5">
    <location>
        <position position="283"/>
    </location>
</feature>
<dbReference type="CDD" id="cd09076">
    <property type="entry name" value="L1-EN"/>
    <property type="match status" value="1"/>
</dbReference>
<keyword evidence="2 6" id="KW-0479">Metal-binding</keyword>
<dbReference type="PANTHER" id="PTHR22748:SF26">
    <property type="entry name" value="ENDONUCLEASE_EXONUCLEASE_PHOSPHATASE DOMAIN-CONTAINING PROTEIN"/>
    <property type="match status" value="1"/>
</dbReference>
<keyword evidence="11" id="KW-1185">Reference proteome</keyword>
<dbReference type="PANTHER" id="PTHR22748">
    <property type="entry name" value="AP ENDONUCLEASE"/>
    <property type="match status" value="1"/>
</dbReference>
<dbReference type="SUPFAM" id="SSF56219">
    <property type="entry name" value="DNase I-like"/>
    <property type="match status" value="1"/>
</dbReference>
<feature type="active site" evidence="5">
    <location>
        <position position="163"/>
    </location>
</feature>
<comment type="cofactor">
    <cofactor evidence="6">
        <name>Mg(2+)</name>
        <dbReference type="ChEBI" id="CHEBI:18420"/>
    </cofactor>
    <cofactor evidence="6">
        <name>Mn(2+)</name>
        <dbReference type="ChEBI" id="CHEBI:29035"/>
    </cofactor>
    <text evidence="6">Probably binds two magnesium or manganese ions per subunit.</text>
</comment>
<dbReference type="Proteomes" id="UP000256964">
    <property type="component" value="Unassembled WGS sequence"/>
</dbReference>
<feature type="compositionally biased region" description="Basic residues" evidence="8">
    <location>
        <begin position="30"/>
        <end position="40"/>
    </location>
</feature>
<feature type="binding site" evidence="6">
    <location>
        <position position="198"/>
    </location>
    <ligand>
        <name>Mg(2+)</name>
        <dbReference type="ChEBI" id="CHEBI:18420"/>
        <label>1</label>
    </ligand>
</feature>
<keyword evidence="4 6" id="KW-0460">Magnesium</keyword>
<dbReference type="Pfam" id="PF03372">
    <property type="entry name" value="Exo_endo_phos"/>
    <property type="match status" value="1"/>
</dbReference>
<dbReference type="GO" id="GO:0008311">
    <property type="term" value="F:double-stranded DNA 3'-5' DNA exonuclease activity"/>
    <property type="evidence" value="ECO:0007669"/>
    <property type="project" value="TreeGrafter"/>
</dbReference>
<protein>
    <submittedName>
        <fullName evidence="10">DNase I-like protein</fullName>
    </submittedName>
</protein>
<dbReference type="InterPro" id="IPR005135">
    <property type="entry name" value="Endo/exonuclease/phosphatase"/>
</dbReference>
<evidence type="ECO:0000256" key="4">
    <source>
        <dbReference type="ARBA" id="ARBA00022842"/>
    </source>
</evidence>
<evidence type="ECO:0000256" key="3">
    <source>
        <dbReference type="ARBA" id="ARBA00022801"/>
    </source>
</evidence>
<gene>
    <name evidence="10" type="ORF">OH76DRAFT_1364735</name>
</gene>
<reference evidence="10 11" key="1">
    <citation type="journal article" date="2018" name="Biotechnol. Biofuels">
        <title>Integrative visual omics of the white-rot fungus Polyporus brumalis exposes the biotechnological potential of its oxidative enzymes for delignifying raw plant biomass.</title>
        <authorList>
            <person name="Miyauchi S."/>
            <person name="Rancon A."/>
            <person name="Drula E."/>
            <person name="Hage H."/>
            <person name="Chaduli D."/>
            <person name="Favel A."/>
            <person name="Grisel S."/>
            <person name="Henrissat B."/>
            <person name="Herpoel-Gimbert I."/>
            <person name="Ruiz-Duenas F.J."/>
            <person name="Chevret D."/>
            <person name="Hainaut M."/>
            <person name="Lin J."/>
            <person name="Wang M."/>
            <person name="Pangilinan J."/>
            <person name="Lipzen A."/>
            <person name="Lesage-Meessen L."/>
            <person name="Navarro D."/>
            <person name="Riley R."/>
            <person name="Grigoriev I.V."/>
            <person name="Zhou S."/>
            <person name="Raouche S."/>
            <person name="Rosso M.N."/>
        </authorList>
    </citation>
    <scope>NUCLEOTIDE SEQUENCE [LARGE SCALE GENOMIC DNA]</scope>
    <source>
        <strain evidence="10 11">BRFM 1820</strain>
    </source>
</reference>
<feature type="binding site" evidence="6">
    <location>
        <position position="49"/>
    </location>
    <ligand>
        <name>Mg(2+)</name>
        <dbReference type="ChEBI" id="CHEBI:18420"/>
        <label>1</label>
    </ligand>
</feature>
<evidence type="ECO:0000259" key="9">
    <source>
        <dbReference type="Pfam" id="PF03372"/>
    </source>
</evidence>
<feature type="binding site" evidence="6">
    <location>
        <position position="282"/>
    </location>
    <ligand>
        <name>Mg(2+)</name>
        <dbReference type="ChEBI" id="CHEBI:18420"/>
        <label>1</label>
    </ligand>
</feature>
<dbReference type="GO" id="GO:0005634">
    <property type="term" value="C:nucleus"/>
    <property type="evidence" value="ECO:0007669"/>
    <property type="project" value="TreeGrafter"/>
</dbReference>
<feature type="binding site" evidence="6">
    <location>
        <position position="196"/>
    </location>
    <ligand>
        <name>Mg(2+)</name>
        <dbReference type="ChEBI" id="CHEBI:18420"/>
        <label>1</label>
    </ligand>
</feature>
<proteinExistence type="inferred from homology"/>
<dbReference type="GO" id="GO:0003906">
    <property type="term" value="F:DNA-(apurinic or apyrimidinic site) endonuclease activity"/>
    <property type="evidence" value="ECO:0007669"/>
    <property type="project" value="TreeGrafter"/>
</dbReference>
<dbReference type="EMBL" id="KZ857515">
    <property type="protein sequence ID" value="RDX41343.1"/>
    <property type="molecule type" value="Genomic_DNA"/>
</dbReference>
<keyword evidence="3" id="KW-0378">Hydrolase</keyword>
<sequence>MYDPRASDPLRARGGTHNPQRSNDRQPHNSTRRPAGRRTRTHLKIATLNMRGYGEGRNNAPPDKWLCINQVVRDGKIAIMALQESHLTPERRDNLNNLFGATLHVLASYDPTNARGARGVAFALNKRLVNVETATLKEIEAGRAAILTLPWTHGRTLNIMNIYAPNEAGENQAFWERRTAELVQHQYTSPDILLGDFNIVEEAIDRLPPRQDPPEAVAHLRKFRETAGLTDGWRRREPTTRMFTYLQASTGSQSRIDRIYVSRRIMQDANEWEACGPGLPTDHRMVTAEIVNLETPYMGKGRWAMPQSLLTDKKFLDKLHEEGMKLAANLELCNTREAAGTPQKLFALFKTELSKIGRQRAKQTVPRLDRQISSLRTDLAASLNDDERPDVAMHAAVLQDRLTKLEIRRFGQKRRAVATNDWAKGETICRYWTKLNAAPMPS</sequence>
<organism evidence="10 11">
    <name type="scientific">Lentinus brumalis</name>
    <dbReference type="NCBI Taxonomy" id="2498619"/>
    <lineage>
        <taxon>Eukaryota</taxon>
        <taxon>Fungi</taxon>
        <taxon>Dikarya</taxon>
        <taxon>Basidiomycota</taxon>
        <taxon>Agaricomycotina</taxon>
        <taxon>Agaricomycetes</taxon>
        <taxon>Polyporales</taxon>
        <taxon>Polyporaceae</taxon>
        <taxon>Lentinus</taxon>
    </lineage>
</organism>
<accession>A0A371CM39</accession>